<dbReference type="EMBL" id="RBJC01000007">
    <property type="protein sequence ID" value="RKR71691.1"/>
    <property type="molecule type" value="Genomic_DNA"/>
</dbReference>
<dbReference type="Gene3D" id="3.60.15.10">
    <property type="entry name" value="Ribonuclease Z/Hydroxyacylglutathione hydrolase-like"/>
    <property type="match status" value="1"/>
</dbReference>
<dbReference type="RefSeq" id="WP_121123472.1">
    <property type="nucleotide sequence ID" value="NZ_CP016604.1"/>
</dbReference>
<dbReference type="NCBIfam" id="NF001911">
    <property type="entry name" value="PRK00685.1"/>
    <property type="match status" value="1"/>
</dbReference>
<dbReference type="InterPro" id="IPR050114">
    <property type="entry name" value="UPF0173_UPF0282_UlaG_hydrolase"/>
</dbReference>
<keyword evidence="3" id="KW-1185">Reference proteome</keyword>
<dbReference type="SUPFAM" id="SSF56281">
    <property type="entry name" value="Metallo-hydrolase/oxidoreductase"/>
    <property type="match status" value="1"/>
</dbReference>
<evidence type="ECO:0000259" key="1">
    <source>
        <dbReference type="SMART" id="SM00849"/>
    </source>
</evidence>
<accession>A0A420XG97</accession>
<organism evidence="2 3">
    <name type="scientific">Otariodibacter oris</name>
    <dbReference type="NCBI Taxonomy" id="1032623"/>
    <lineage>
        <taxon>Bacteria</taxon>
        <taxon>Pseudomonadati</taxon>
        <taxon>Pseudomonadota</taxon>
        <taxon>Gammaproteobacteria</taxon>
        <taxon>Pasteurellales</taxon>
        <taxon>Pasteurellaceae</taxon>
        <taxon>Otariodibacter</taxon>
    </lineage>
</organism>
<sequence>MKIRFLGQNCFLFNYNNKLILSDPFYNFQKDKSGFDINAQKVDYVLITHAHEDHITDVEEVLQVHPDATIIGQPEVCGYFNHVKQVDLNIGGSYQIGDLKIAMVSATHTSSFPDGRYGGVPAGYVFQFPNKNLYLAGDTGLNKDMEYLTPIFGEITTAILPIGGHYTLDANLASFAAKKLIKTQKVIACHFDTFPPIAINHQEAKEVFAANDIELILPKVGEEIQF</sequence>
<dbReference type="SMART" id="SM00849">
    <property type="entry name" value="Lactamase_B"/>
    <property type="match status" value="1"/>
</dbReference>
<protein>
    <submittedName>
        <fullName evidence="2">L-ascorbate metabolism protein UlaG (Beta-lactamase superfamily)</fullName>
    </submittedName>
</protein>
<dbReference type="InterPro" id="IPR036866">
    <property type="entry name" value="RibonucZ/Hydroxyglut_hydro"/>
</dbReference>
<evidence type="ECO:0000313" key="3">
    <source>
        <dbReference type="Proteomes" id="UP000280099"/>
    </source>
</evidence>
<dbReference type="Proteomes" id="UP000280099">
    <property type="component" value="Unassembled WGS sequence"/>
</dbReference>
<comment type="caution">
    <text evidence="2">The sequence shown here is derived from an EMBL/GenBank/DDBJ whole genome shotgun (WGS) entry which is preliminary data.</text>
</comment>
<dbReference type="Pfam" id="PF13483">
    <property type="entry name" value="Lactamase_B_3"/>
    <property type="match status" value="1"/>
</dbReference>
<name>A0A420XG97_9PAST</name>
<evidence type="ECO:0000313" key="2">
    <source>
        <dbReference type="EMBL" id="RKR71691.1"/>
    </source>
</evidence>
<dbReference type="PANTHER" id="PTHR43546:SF3">
    <property type="entry name" value="UPF0173 METAL-DEPENDENT HYDROLASE MJ1163"/>
    <property type="match status" value="1"/>
</dbReference>
<dbReference type="OrthoDB" id="9805728at2"/>
<feature type="domain" description="Metallo-beta-lactamase" evidence="1">
    <location>
        <begin position="7"/>
        <end position="190"/>
    </location>
</feature>
<proteinExistence type="predicted"/>
<gene>
    <name evidence="2" type="ORF">DES31_1426</name>
</gene>
<dbReference type="AlphaFoldDB" id="A0A420XG97"/>
<reference evidence="2 3" key="1">
    <citation type="submission" date="2018-10" db="EMBL/GenBank/DDBJ databases">
        <title>Genomic Encyclopedia of Type Strains, Phase IV (KMG-IV): sequencing the most valuable type-strain genomes for metagenomic binning, comparative biology and taxonomic classification.</title>
        <authorList>
            <person name="Goeker M."/>
        </authorList>
    </citation>
    <scope>NUCLEOTIDE SEQUENCE [LARGE SCALE GENOMIC DNA]</scope>
    <source>
        <strain evidence="2 3">DSM 23800</strain>
    </source>
</reference>
<dbReference type="PANTHER" id="PTHR43546">
    <property type="entry name" value="UPF0173 METAL-DEPENDENT HYDROLASE MJ1163-RELATED"/>
    <property type="match status" value="1"/>
</dbReference>
<dbReference type="InterPro" id="IPR001279">
    <property type="entry name" value="Metallo-B-lactamas"/>
</dbReference>